<dbReference type="GeneID" id="111294212"/>
<evidence type="ECO:0000256" key="1">
    <source>
        <dbReference type="ARBA" id="ARBA00009995"/>
    </source>
</evidence>
<dbReference type="PANTHER" id="PTHR48047:SF182">
    <property type="entry name" value="GLYCOSYLTRANSFERASE"/>
    <property type="match status" value="1"/>
</dbReference>
<dbReference type="Gene3D" id="3.40.50.2000">
    <property type="entry name" value="Glycogen Phosphorylase B"/>
    <property type="match status" value="2"/>
</dbReference>
<comment type="similarity">
    <text evidence="1 4">Belongs to the UDP-glycosyltransferase family.</text>
</comment>
<evidence type="ECO:0000256" key="5">
    <source>
        <dbReference type="RuleBase" id="RU362057"/>
    </source>
</evidence>
<evidence type="ECO:0000313" key="7">
    <source>
        <dbReference type="RefSeq" id="XP_022743176.1"/>
    </source>
</evidence>
<organism evidence="6 7">
    <name type="scientific">Durio zibethinus</name>
    <name type="common">Durian</name>
    <dbReference type="NCBI Taxonomy" id="66656"/>
    <lineage>
        <taxon>Eukaryota</taxon>
        <taxon>Viridiplantae</taxon>
        <taxon>Streptophyta</taxon>
        <taxon>Embryophyta</taxon>
        <taxon>Tracheophyta</taxon>
        <taxon>Spermatophyta</taxon>
        <taxon>Magnoliopsida</taxon>
        <taxon>eudicotyledons</taxon>
        <taxon>Gunneridae</taxon>
        <taxon>Pentapetalae</taxon>
        <taxon>rosids</taxon>
        <taxon>malvids</taxon>
        <taxon>Malvales</taxon>
        <taxon>Malvaceae</taxon>
        <taxon>Helicteroideae</taxon>
        <taxon>Durio</taxon>
    </lineage>
</organism>
<dbReference type="KEGG" id="dzi:111294212"/>
<evidence type="ECO:0000256" key="2">
    <source>
        <dbReference type="ARBA" id="ARBA00022676"/>
    </source>
</evidence>
<dbReference type="FunFam" id="3.40.50.2000:FF:000071">
    <property type="entry name" value="Glycosyltransferase"/>
    <property type="match status" value="1"/>
</dbReference>
<dbReference type="InterPro" id="IPR035595">
    <property type="entry name" value="UDP_glycos_trans_CS"/>
</dbReference>
<keyword evidence="3 4" id="KW-0808">Transferase</keyword>
<accession>A0A6P5YSP6</accession>
<evidence type="ECO:0000256" key="3">
    <source>
        <dbReference type="ARBA" id="ARBA00022679"/>
    </source>
</evidence>
<dbReference type="GO" id="GO:0035251">
    <property type="term" value="F:UDP-glucosyltransferase activity"/>
    <property type="evidence" value="ECO:0007669"/>
    <property type="project" value="TreeGrafter"/>
</dbReference>
<dbReference type="RefSeq" id="XP_022743176.1">
    <property type="nucleotide sequence ID" value="XM_022887441.1"/>
</dbReference>
<reference evidence="7" key="1">
    <citation type="submission" date="2025-08" db="UniProtKB">
        <authorList>
            <consortium name="RefSeq"/>
        </authorList>
    </citation>
    <scope>IDENTIFICATION</scope>
    <source>
        <tissue evidence="7">Fruit stalk</tissue>
    </source>
</reference>
<keyword evidence="2 4" id="KW-0328">Glycosyltransferase</keyword>
<evidence type="ECO:0000313" key="6">
    <source>
        <dbReference type="Proteomes" id="UP000515121"/>
    </source>
</evidence>
<dbReference type="Pfam" id="PF00201">
    <property type="entry name" value="UDPGT"/>
    <property type="match status" value="1"/>
</dbReference>
<dbReference type="OrthoDB" id="5835829at2759"/>
<dbReference type="EC" id="2.4.1.-" evidence="5"/>
<dbReference type="AlphaFoldDB" id="A0A6P5YSP6"/>
<protein>
    <recommendedName>
        <fullName evidence="5">Glycosyltransferase</fullName>
        <ecNumber evidence="5">2.4.1.-</ecNumber>
    </recommendedName>
</protein>
<dbReference type="SUPFAM" id="SSF53756">
    <property type="entry name" value="UDP-Glycosyltransferase/glycogen phosphorylase"/>
    <property type="match status" value="1"/>
</dbReference>
<name>A0A6P5YSP6_DURZI</name>
<dbReference type="PANTHER" id="PTHR48047">
    <property type="entry name" value="GLYCOSYLTRANSFERASE"/>
    <property type="match status" value="1"/>
</dbReference>
<keyword evidence="6" id="KW-1185">Reference proteome</keyword>
<sequence>MTTESYEPHFLFIPLMTPGHIIPLMDIARLLGERKVAVTMVITPLNATRFGSIIDRAAKSGLPINFLQLQFPSTEVGLPKGCESIDKLPSLDLIGKFLTAQSMLQEPLEQSLQEMKPLPSCIVTDKNIPWIAVTASKFQIPRILFDGTSCFTHICSHILHKSKVYEHLSYSEPFVIPGLPDRIEFTKAQLPASFNPGSNKDLKTFRQTVKASEAGAFGVLLNSFEELETEYVKAYREATGFKVWCIGPVSLCNKESLDKAERGRIPSTDENQCMEWLDSQAPGSVIYVCFGSLSRIPSLQLIEIGKALEASNRPFIWVLREGYKKEEMDKWLDEEGYEERIKGRGVLIRGWAPQVLILSHQSIGGFLTHCGWNSTLEGICAGIPMITWPLFAEQFYNEKLIVQVLDIGVGVGTQQVAMQFGEKDNAFGALVKAEDIEKAINKLMGGGEEAEERRKRAKRLAAQAEKAVEHGGSSYLNITFFIEDVVQQAKHNRTKF</sequence>
<dbReference type="PROSITE" id="PS00375">
    <property type="entry name" value="UDPGT"/>
    <property type="match status" value="1"/>
</dbReference>
<evidence type="ECO:0000256" key="4">
    <source>
        <dbReference type="RuleBase" id="RU003718"/>
    </source>
</evidence>
<gene>
    <name evidence="7" type="primary">LOC111294212</name>
</gene>
<dbReference type="InterPro" id="IPR002213">
    <property type="entry name" value="UDP_glucos_trans"/>
</dbReference>
<dbReference type="CDD" id="cd03784">
    <property type="entry name" value="GT1_Gtf-like"/>
    <property type="match status" value="1"/>
</dbReference>
<dbReference type="Proteomes" id="UP000515121">
    <property type="component" value="Unplaced"/>
</dbReference>
<proteinExistence type="inferred from homology"/>
<dbReference type="FunFam" id="3.40.50.2000:FF:000047">
    <property type="entry name" value="Glycosyltransferase"/>
    <property type="match status" value="1"/>
</dbReference>